<dbReference type="SUPFAM" id="SSF54534">
    <property type="entry name" value="FKBP-like"/>
    <property type="match status" value="1"/>
</dbReference>
<keyword evidence="9" id="KW-1185">Reference proteome</keyword>
<comment type="caution">
    <text evidence="8">The sequence shown here is derived from an EMBL/GenBank/DDBJ whole genome shotgun (WGS) entry which is preliminary data.</text>
</comment>
<evidence type="ECO:0000259" key="7">
    <source>
        <dbReference type="PROSITE" id="PS50198"/>
    </source>
</evidence>
<dbReference type="RefSeq" id="WP_063387560.1">
    <property type="nucleotide sequence ID" value="NZ_LWBR01000015.1"/>
</dbReference>
<dbReference type="InterPro" id="IPR000297">
    <property type="entry name" value="PPIase_PpiC"/>
</dbReference>
<dbReference type="STRING" id="33936.AZI98_06965"/>
<dbReference type="Pfam" id="PF13145">
    <property type="entry name" value="Rotamase_2"/>
    <property type="match status" value="1"/>
</dbReference>
<dbReference type="OrthoDB" id="2677468at2"/>
<keyword evidence="4 6" id="KW-0697">Rotamase</keyword>
<evidence type="ECO:0000256" key="3">
    <source>
        <dbReference type="ARBA" id="ARBA00022729"/>
    </source>
</evidence>
<evidence type="ECO:0000256" key="5">
    <source>
        <dbReference type="ARBA" id="ARBA00023235"/>
    </source>
</evidence>
<dbReference type="PROSITE" id="PS50198">
    <property type="entry name" value="PPIC_PPIASE_2"/>
    <property type="match status" value="1"/>
</dbReference>
<dbReference type="SUPFAM" id="SSF109998">
    <property type="entry name" value="Triger factor/SurA peptide-binding domain-like"/>
    <property type="match status" value="1"/>
</dbReference>
<dbReference type="PANTHER" id="PTHR47245:SF1">
    <property type="entry name" value="FOLDASE PROTEIN PRSA"/>
    <property type="match status" value="1"/>
</dbReference>
<dbReference type="EC" id="5.2.1.8" evidence="2"/>
<organism evidence="8 9">
    <name type="scientific">Aeribacillus pallidus</name>
    <dbReference type="NCBI Taxonomy" id="33936"/>
    <lineage>
        <taxon>Bacteria</taxon>
        <taxon>Bacillati</taxon>
        <taxon>Bacillota</taxon>
        <taxon>Bacilli</taxon>
        <taxon>Bacillales</taxon>
        <taxon>Bacillaceae</taxon>
        <taxon>Aeribacillus</taxon>
    </lineage>
</organism>
<keyword evidence="5 6" id="KW-0413">Isomerase</keyword>
<evidence type="ECO:0000256" key="6">
    <source>
        <dbReference type="PROSITE-ProRule" id="PRU00278"/>
    </source>
</evidence>
<dbReference type="Gene3D" id="3.10.50.40">
    <property type="match status" value="1"/>
</dbReference>
<dbReference type="InterPro" id="IPR046357">
    <property type="entry name" value="PPIase_dom_sf"/>
</dbReference>
<evidence type="ECO:0000313" key="9">
    <source>
        <dbReference type="Proteomes" id="UP000076476"/>
    </source>
</evidence>
<dbReference type="AlphaFoldDB" id="A0A165Y582"/>
<evidence type="ECO:0000256" key="4">
    <source>
        <dbReference type="ARBA" id="ARBA00023110"/>
    </source>
</evidence>
<proteinExistence type="predicted"/>
<sequence>MSKKALLVIIFSLVLTNCVTIAFLVSAYTREAQKEKNDEIVAKIGNSRITRQEWLNELENRFGKTTLEEMINIQVVDELAKKNHIDVDEKTVEREIQMYKISSQSYGDSVFNDKELRKQIRYSILLEELLTKDVNISENELKKFYEENKHQYIMNDTYHLSHIVVDSKKEVQQIINELKDGSSFEGIAAERSKDQLTAKEGGDLGYVSEGSSDVPPEYIEQAKTMKVNEWSGPIPLERGYAIIFLHEKIKGEQLEFDEVKDQIRRQIALEQMEGNVSAKQLWDDIGVTWFYEK</sequence>
<dbReference type="PANTHER" id="PTHR47245">
    <property type="entry name" value="PEPTIDYLPROLYL ISOMERASE"/>
    <property type="match status" value="1"/>
</dbReference>
<keyword evidence="3" id="KW-0732">Signal</keyword>
<protein>
    <recommendedName>
        <fullName evidence="2">peptidylprolyl isomerase</fullName>
        <ecNumber evidence="2">5.2.1.8</ecNumber>
    </recommendedName>
</protein>
<feature type="domain" description="PpiC" evidence="7">
    <location>
        <begin position="155"/>
        <end position="247"/>
    </location>
</feature>
<evidence type="ECO:0000313" key="8">
    <source>
        <dbReference type="EMBL" id="KZN96741.1"/>
    </source>
</evidence>
<dbReference type="InterPro" id="IPR027304">
    <property type="entry name" value="Trigger_fact/SurA_dom_sf"/>
</dbReference>
<evidence type="ECO:0000256" key="2">
    <source>
        <dbReference type="ARBA" id="ARBA00013194"/>
    </source>
</evidence>
<reference evidence="8 9" key="1">
    <citation type="submission" date="2016-04" db="EMBL/GenBank/DDBJ databases">
        <title>Draft genome sequence of Aeribacillus pallidus 8m3 from petroleum reservoir.</title>
        <authorList>
            <person name="Poltaraus A.B."/>
            <person name="Nazina T.N."/>
            <person name="Tourova T.P."/>
            <person name="Malakho S.M."/>
            <person name="Korshunova A.V."/>
            <person name="Sokolova D.S."/>
        </authorList>
    </citation>
    <scope>NUCLEOTIDE SEQUENCE [LARGE SCALE GENOMIC DNA]</scope>
    <source>
        <strain evidence="8 9">8m3</strain>
    </source>
</reference>
<comment type="catalytic activity">
    <reaction evidence="1">
        <text>[protein]-peptidylproline (omega=180) = [protein]-peptidylproline (omega=0)</text>
        <dbReference type="Rhea" id="RHEA:16237"/>
        <dbReference type="Rhea" id="RHEA-COMP:10747"/>
        <dbReference type="Rhea" id="RHEA-COMP:10748"/>
        <dbReference type="ChEBI" id="CHEBI:83833"/>
        <dbReference type="ChEBI" id="CHEBI:83834"/>
        <dbReference type="EC" id="5.2.1.8"/>
    </reaction>
</comment>
<dbReference type="EMBL" id="LWBR01000015">
    <property type="protein sequence ID" value="KZN96741.1"/>
    <property type="molecule type" value="Genomic_DNA"/>
</dbReference>
<dbReference type="GO" id="GO:0003755">
    <property type="term" value="F:peptidyl-prolyl cis-trans isomerase activity"/>
    <property type="evidence" value="ECO:0007669"/>
    <property type="project" value="UniProtKB-KW"/>
</dbReference>
<dbReference type="InterPro" id="IPR050245">
    <property type="entry name" value="PrsA_foldase"/>
</dbReference>
<gene>
    <name evidence="8" type="ORF">AZI98_06965</name>
</gene>
<name>A0A165Y582_9BACI</name>
<dbReference type="Proteomes" id="UP000076476">
    <property type="component" value="Unassembled WGS sequence"/>
</dbReference>
<accession>A0A165Y582</accession>
<evidence type="ECO:0000256" key="1">
    <source>
        <dbReference type="ARBA" id="ARBA00000971"/>
    </source>
</evidence>